<organism evidence="3 4">
    <name type="scientific">Aspergillus candidus</name>
    <dbReference type="NCBI Taxonomy" id="41067"/>
    <lineage>
        <taxon>Eukaryota</taxon>
        <taxon>Fungi</taxon>
        <taxon>Dikarya</taxon>
        <taxon>Ascomycota</taxon>
        <taxon>Pezizomycotina</taxon>
        <taxon>Eurotiomycetes</taxon>
        <taxon>Eurotiomycetidae</taxon>
        <taxon>Eurotiales</taxon>
        <taxon>Aspergillaceae</taxon>
        <taxon>Aspergillus</taxon>
        <taxon>Aspergillus subgen. Circumdati</taxon>
    </lineage>
</organism>
<sequence length="411" mass="46682">MSMNIPNVVPLRSKNLILTRDGKPRCAVLGSSILKVYREREEDKGKREDELEGLGNVEYSWRCTLPAKASVKSIKSALECIDEKFQSERLTEISNDKSESEYLKEIAKLCIAVTQWEEERQHQSANTPRAPSVTPESQRSRATTPTPPPLPETPTKQTAPQSPLSSVSVAAPQSSYGNLLWKNMGSNDIKSGWLYVFSIENLEGYYKLGYTTVSMTDVRNRLRSHLKCYKAINVVALIGIDNAARYEQLIFKCLSQCRRSFICPHAHYPKRHREWLQIDKQSLLEVIYSWQRLSGAGLYSPDGKLQQAFLQSTSPRSPSVVDEVLNEYHYSRLYTPQSKSRSAKDLTDEFAKMSVKDPLRSPSRAGEDDDDEEDEDAVGQSSPSLRKQKDIKTTEPRRRPARPMVKEELAY</sequence>
<dbReference type="Pfam" id="PF10544">
    <property type="entry name" value="T5orf172"/>
    <property type="match status" value="1"/>
</dbReference>
<feature type="domain" description="Bacteriophage T5 Orf172 DNA-binding" evidence="2">
    <location>
        <begin position="192"/>
        <end position="290"/>
    </location>
</feature>
<evidence type="ECO:0000313" key="4">
    <source>
        <dbReference type="Proteomes" id="UP000234585"/>
    </source>
</evidence>
<feature type="region of interest" description="Disordered" evidence="1">
    <location>
        <begin position="120"/>
        <end position="168"/>
    </location>
</feature>
<evidence type="ECO:0000313" key="3">
    <source>
        <dbReference type="EMBL" id="PLB39037.1"/>
    </source>
</evidence>
<dbReference type="RefSeq" id="XP_024673049.1">
    <property type="nucleotide sequence ID" value="XM_024817247.1"/>
</dbReference>
<protein>
    <recommendedName>
        <fullName evidence="2">Bacteriophage T5 Orf172 DNA-binding domain-containing protein</fullName>
    </recommendedName>
</protein>
<dbReference type="EMBL" id="KZ559132">
    <property type="protein sequence ID" value="PLB39037.1"/>
    <property type="molecule type" value="Genomic_DNA"/>
</dbReference>
<feature type="region of interest" description="Disordered" evidence="1">
    <location>
        <begin position="351"/>
        <end position="411"/>
    </location>
</feature>
<dbReference type="PANTHER" id="PTHR28094">
    <property type="entry name" value="MEIOTICALLY UP-REGULATED GENE 113 PROTEIN"/>
    <property type="match status" value="1"/>
</dbReference>
<feature type="compositionally biased region" description="Basic and acidic residues" evidence="1">
    <location>
        <begin position="387"/>
        <end position="411"/>
    </location>
</feature>
<dbReference type="GeneID" id="36524407"/>
<reference evidence="3 4" key="1">
    <citation type="submission" date="2017-12" db="EMBL/GenBank/DDBJ databases">
        <authorList>
            <consortium name="DOE Joint Genome Institute"/>
            <person name="Haridas S."/>
            <person name="Kjaerbolling I."/>
            <person name="Vesth T.C."/>
            <person name="Frisvad J.C."/>
            <person name="Nybo J.L."/>
            <person name="Theobald S."/>
            <person name="Kuo A."/>
            <person name="Bowyer P."/>
            <person name="Matsuda Y."/>
            <person name="Mondo S."/>
            <person name="Lyhne E.K."/>
            <person name="Kogle M.E."/>
            <person name="Clum A."/>
            <person name="Lipzen A."/>
            <person name="Salamov A."/>
            <person name="Ngan C.Y."/>
            <person name="Daum C."/>
            <person name="Chiniquy J."/>
            <person name="Barry K."/>
            <person name="LaButti K."/>
            <person name="Simmons B.A."/>
            <person name="Magnuson J.K."/>
            <person name="Mortensen U.H."/>
            <person name="Larsen T.O."/>
            <person name="Grigoriev I.V."/>
            <person name="Baker S.E."/>
            <person name="Andersen M.R."/>
            <person name="Nordberg H.P."/>
            <person name="Cantor M.N."/>
            <person name="Hua S.X."/>
        </authorList>
    </citation>
    <scope>NUCLEOTIDE SEQUENCE [LARGE SCALE GENOMIC DNA]</scope>
    <source>
        <strain evidence="3 4">CBS 102.13</strain>
    </source>
</reference>
<dbReference type="AlphaFoldDB" id="A0A2I2FEK6"/>
<dbReference type="InterPro" id="IPR018306">
    <property type="entry name" value="Phage_T5_Orf172_DNA-bd"/>
</dbReference>
<name>A0A2I2FEK6_ASPCN</name>
<dbReference type="Proteomes" id="UP000234585">
    <property type="component" value="Unassembled WGS sequence"/>
</dbReference>
<proteinExistence type="predicted"/>
<dbReference type="PANTHER" id="PTHR28094:SF1">
    <property type="entry name" value="MEIOTICALLY UP-REGULATED GENE 113 PROTEIN"/>
    <property type="match status" value="1"/>
</dbReference>
<feature type="compositionally biased region" description="Polar residues" evidence="1">
    <location>
        <begin position="159"/>
        <end position="168"/>
    </location>
</feature>
<feature type="compositionally biased region" description="Polar residues" evidence="1">
    <location>
        <begin position="123"/>
        <end position="142"/>
    </location>
</feature>
<accession>A0A2I2FEK6</accession>
<keyword evidence="4" id="KW-1185">Reference proteome</keyword>
<feature type="compositionally biased region" description="Acidic residues" evidence="1">
    <location>
        <begin position="367"/>
        <end position="377"/>
    </location>
</feature>
<gene>
    <name evidence="3" type="ORF">BDW47DRAFT_131100</name>
</gene>
<evidence type="ECO:0000259" key="2">
    <source>
        <dbReference type="Pfam" id="PF10544"/>
    </source>
</evidence>
<dbReference type="InterPro" id="IPR053006">
    <property type="entry name" value="Meiosis_regulatory"/>
</dbReference>
<dbReference type="OrthoDB" id="4503155at2759"/>
<evidence type="ECO:0000256" key="1">
    <source>
        <dbReference type="SAM" id="MobiDB-lite"/>
    </source>
</evidence>